<evidence type="ECO:0000313" key="1">
    <source>
        <dbReference type="EMBL" id="MFC7299139.1"/>
    </source>
</evidence>
<proteinExistence type="predicted"/>
<organism evidence="1 2">
    <name type="scientific">Herminiimonas aquatilis</name>
    <dbReference type="NCBI Taxonomy" id="345342"/>
    <lineage>
        <taxon>Bacteria</taxon>
        <taxon>Pseudomonadati</taxon>
        <taxon>Pseudomonadota</taxon>
        <taxon>Betaproteobacteria</taxon>
        <taxon>Burkholderiales</taxon>
        <taxon>Oxalobacteraceae</taxon>
        <taxon>Herminiimonas</taxon>
    </lineage>
</organism>
<dbReference type="RefSeq" id="WP_382234894.1">
    <property type="nucleotide sequence ID" value="NZ_JBHTCC010000002.1"/>
</dbReference>
<gene>
    <name evidence="1" type="ORF">ACFQO0_11900</name>
</gene>
<keyword evidence="2" id="KW-1185">Reference proteome</keyword>
<protein>
    <submittedName>
        <fullName evidence="1">DUF3617 domain-containing protein</fullName>
    </submittedName>
</protein>
<dbReference type="Proteomes" id="UP001596379">
    <property type="component" value="Unassembled WGS sequence"/>
</dbReference>
<name>A0ABW2J7J1_9BURK</name>
<sequence>MIWTPLRASFCGIHGNLRIPSIWEFVQFQTKSFEPPMHVGTQNKMRCQHESNLMQKKLIFLSLIAAWSFSAHAVENDMRAGLWEINTTSGLLSLAEQIPPDQMQNLANLAKQYGFDMPAIKNGTASSRVCVTKEMAEQKIPPYLYHPQSGCEARNATRVENRYSADLACASDQINGQGKTEATLTTPESFTGQTQFKGSVKGVAVDERANTSGRWLSASCGSTNAR</sequence>
<evidence type="ECO:0000313" key="2">
    <source>
        <dbReference type="Proteomes" id="UP001596379"/>
    </source>
</evidence>
<dbReference type="InterPro" id="IPR022061">
    <property type="entry name" value="DUF3617"/>
</dbReference>
<reference evidence="2" key="1">
    <citation type="journal article" date="2019" name="Int. J. Syst. Evol. Microbiol.">
        <title>The Global Catalogue of Microorganisms (GCM) 10K type strain sequencing project: providing services to taxonomists for standard genome sequencing and annotation.</title>
        <authorList>
            <consortium name="The Broad Institute Genomics Platform"/>
            <consortium name="The Broad Institute Genome Sequencing Center for Infectious Disease"/>
            <person name="Wu L."/>
            <person name="Ma J."/>
        </authorList>
    </citation>
    <scope>NUCLEOTIDE SEQUENCE [LARGE SCALE GENOMIC DNA]</scope>
    <source>
        <strain evidence="2">CCUG 36956</strain>
    </source>
</reference>
<dbReference type="Pfam" id="PF12276">
    <property type="entry name" value="DUF3617"/>
    <property type="match status" value="1"/>
</dbReference>
<accession>A0ABW2J7J1</accession>
<dbReference type="EMBL" id="JBHTCC010000002">
    <property type="protein sequence ID" value="MFC7299139.1"/>
    <property type="molecule type" value="Genomic_DNA"/>
</dbReference>
<comment type="caution">
    <text evidence="1">The sequence shown here is derived from an EMBL/GenBank/DDBJ whole genome shotgun (WGS) entry which is preliminary data.</text>
</comment>